<keyword evidence="3" id="KW-0949">S-adenosyl-L-methionine</keyword>
<keyword evidence="6" id="KW-1185">Reference proteome</keyword>
<organism evidence="5 6">
    <name type="scientific">Punica granatum</name>
    <name type="common">Pomegranate</name>
    <dbReference type="NCBI Taxonomy" id="22663"/>
    <lineage>
        <taxon>Eukaryota</taxon>
        <taxon>Viridiplantae</taxon>
        <taxon>Streptophyta</taxon>
        <taxon>Embryophyta</taxon>
        <taxon>Tracheophyta</taxon>
        <taxon>Spermatophyta</taxon>
        <taxon>Magnoliopsida</taxon>
        <taxon>eudicotyledons</taxon>
        <taxon>Gunneridae</taxon>
        <taxon>Pentapetalae</taxon>
        <taxon>rosids</taxon>
        <taxon>malvids</taxon>
        <taxon>Myrtales</taxon>
        <taxon>Lythraceae</taxon>
        <taxon>Punica</taxon>
    </lineage>
</organism>
<evidence type="ECO:0000313" key="5">
    <source>
        <dbReference type="EMBL" id="PKI41897.1"/>
    </source>
</evidence>
<dbReference type="InterPro" id="IPR029063">
    <property type="entry name" value="SAM-dependent_MTases_sf"/>
</dbReference>
<dbReference type="EMBL" id="PGOL01003262">
    <property type="protein sequence ID" value="PKI41897.1"/>
    <property type="molecule type" value="Genomic_DNA"/>
</dbReference>
<dbReference type="PROSITE" id="PS51683">
    <property type="entry name" value="SAM_OMT_II"/>
    <property type="match status" value="1"/>
</dbReference>
<protein>
    <recommendedName>
        <fullName evidence="4">O-methyltransferase C-terminal domain-containing protein</fullName>
    </recommendedName>
</protein>
<dbReference type="GO" id="GO:0032259">
    <property type="term" value="P:methylation"/>
    <property type="evidence" value="ECO:0007669"/>
    <property type="project" value="UniProtKB-KW"/>
</dbReference>
<dbReference type="InterPro" id="IPR001077">
    <property type="entry name" value="COMT_C"/>
</dbReference>
<evidence type="ECO:0000313" key="6">
    <source>
        <dbReference type="Proteomes" id="UP000233551"/>
    </source>
</evidence>
<feature type="non-terminal residue" evidence="5">
    <location>
        <position position="64"/>
    </location>
</feature>
<keyword evidence="1" id="KW-0489">Methyltransferase</keyword>
<reference evidence="5 6" key="1">
    <citation type="submission" date="2017-11" db="EMBL/GenBank/DDBJ databases">
        <title>De-novo sequencing of pomegranate (Punica granatum L.) genome.</title>
        <authorList>
            <person name="Akparov Z."/>
            <person name="Amiraslanov A."/>
            <person name="Hajiyeva S."/>
            <person name="Abbasov M."/>
            <person name="Kaur K."/>
            <person name="Hamwieh A."/>
            <person name="Solovyev V."/>
            <person name="Salamov A."/>
            <person name="Braich B."/>
            <person name="Kosarev P."/>
            <person name="Mahmoud A."/>
            <person name="Hajiyev E."/>
            <person name="Babayeva S."/>
            <person name="Izzatullayeva V."/>
            <person name="Mammadov A."/>
            <person name="Mammadov A."/>
            <person name="Sharifova S."/>
            <person name="Ojaghi J."/>
            <person name="Eynullazada K."/>
            <person name="Bayramov B."/>
            <person name="Abdulazimova A."/>
            <person name="Shahmuradov I."/>
        </authorList>
    </citation>
    <scope>NUCLEOTIDE SEQUENCE [LARGE SCALE GENOMIC DNA]</scope>
    <source>
        <strain evidence="6">cv. AG2017</strain>
        <tissue evidence="5">Leaf</tissue>
    </source>
</reference>
<dbReference type="PANTHER" id="PTHR11746">
    <property type="entry name" value="O-METHYLTRANSFERASE"/>
    <property type="match status" value="1"/>
</dbReference>
<dbReference type="Pfam" id="PF00891">
    <property type="entry name" value="Methyltransf_2"/>
    <property type="match status" value="1"/>
</dbReference>
<feature type="domain" description="O-methyltransferase C-terminal" evidence="4">
    <location>
        <begin position="1"/>
        <end position="63"/>
    </location>
</feature>
<sequence>MADLSFIQTKKVLEVYNGFEGLSVLVDVGGGKGATLHAIISKYPSIKGINFDLPQVIQHAPAYP</sequence>
<dbReference type="Gene3D" id="3.40.50.150">
    <property type="entry name" value="Vaccinia Virus protein VP39"/>
    <property type="match status" value="1"/>
</dbReference>
<dbReference type="STRING" id="22663.A0A2I0ID41"/>
<comment type="caution">
    <text evidence="5">The sequence shown here is derived from an EMBL/GenBank/DDBJ whole genome shotgun (WGS) entry which is preliminary data.</text>
</comment>
<dbReference type="GO" id="GO:0008171">
    <property type="term" value="F:O-methyltransferase activity"/>
    <property type="evidence" value="ECO:0007669"/>
    <property type="project" value="InterPro"/>
</dbReference>
<dbReference type="InterPro" id="IPR016461">
    <property type="entry name" value="COMT-like"/>
</dbReference>
<evidence type="ECO:0000256" key="1">
    <source>
        <dbReference type="ARBA" id="ARBA00022603"/>
    </source>
</evidence>
<evidence type="ECO:0000256" key="3">
    <source>
        <dbReference type="ARBA" id="ARBA00022691"/>
    </source>
</evidence>
<proteinExistence type="predicted"/>
<dbReference type="SUPFAM" id="SSF53335">
    <property type="entry name" value="S-adenosyl-L-methionine-dependent methyltransferases"/>
    <property type="match status" value="1"/>
</dbReference>
<keyword evidence="2" id="KW-0808">Transferase</keyword>
<gene>
    <name evidence="5" type="ORF">CRG98_037724</name>
</gene>
<dbReference type="AlphaFoldDB" id="A0A2I0ID41"/>
<name>A0A2I0ID41_PUNGR</name>
<evidence type="ECO:0000256" key="2">
    <source>
        <dbReference type="ARBA" id="ARBA00022679"/>
    </source>
</evidence>
<accession>A0A2I0ID41</accession>
<dbReference type="Proteomes" id="UP000233551">
    <property type="component" value="Unassembled WGS sequence"/>
</dbReference>
<evidence type="ECO:0000259" key="4">
    <source>
        <dbReference type="Pfam" id="PF00891"/>
    </source>
</evidence>